<sequence length="454" mass="45981">MSWPRERRWAAALGTLAVAVALFAGALADLATGTRVAVAALALVAAAIWVVLVVGHHTGRAGQAVLGTAFGLLGIASTALAPDALGYLISYVALIRLAMRLPVRVSAPIAATLVLLLGAVLLRAGVPVAVTAVFALGAGFMYLVGDLAALGAAARDRAERLLEQREATRAAVEQAAVLRERGALAREVHDIVSHTFAGLALQLEAAKVLADRTGADPRLAAALARAHQLTRSGIADTRQVVAALRGAALPGPALVAALVDRARREQGLPVEYSVAGTPRPIGPEVGLAVYRMVQEALTNTMRHAGAGARARVSVRWAEDEVTVRVTDSGGVLADPGGAVTGAAPATGPERAPTGPRGAVHGAEKAVTGPGRGAAVTADPAAVAERARAATTTEPSTTREAAGHGSAVPPGGYGLAGMAERAELLGGELVAGPTDEGYSVLLRLPLRPGLPGDLR</sequence>
<dbReference type="EMBL" id="AP023355">
    <property type="protein sequence ID" value="BCJ35495.1"/>
    <property type="molecule type" value="Genomic_DNA"/>
</dbReference>
<dbReference type="GO" id="GO:0046983">
    <property type="term" value="F:protein dimerization activity"/>
    <property type="evidence" value="ECO:0007669"/>
    <property type="project" value="InterPro"/>
</dbReference>
<evidence type="ECO:0000256" key="7">
    <source>
        <dbReference type="ARBA" id="ARBA00022840"/>
    </source>
</evidence>
<dbReference type="Pfam" id="PF07730">
    <property type="entry name" value="HisKA_3"/>
    <property type="match status" value="1"/>
</dbReference>
<feature type="region of interest" description="Disordered" evidence="9">
    <location>
        <begin position="328"/>
        <end position="373"/>
    </location>
</feature>
<dbReference type="InterPro" id="IPR003594">
    <property type="entry name" value="HATPase_dom"/>
</dbReference>
<dbReference type="InterPro" id="IPR050482">
    <property type="entry name" value="Sensor_HK_TwoCompSys"/>
</dbReference>
<proteinExistence type="predicted"/>
<feature type="domain" description="Histidine kinase/HSP90-like ATPase" evidence="11">
    <location>
        <begin position="288"/>
        <end position="330"/>
    </location>
</feature>
<keyword evidence="3" id="KW-0597">Phosphoprotein</keyword>
<evidence type="ECO:0000256" key="2">
    <source>
        <dbReference type="ARBA" id="ARBA00012438"/>
    </source>
</evidence>
<gene>
    <name evidence="13" type="ORF">Athai_29980</name>
</gene>
<protein>
    <recommendedName>
        <fullName evidence="2">histidine kinase</fullName>
        <ecNumber evidence="2">2.7.13.3</ecNumber>
    </recommendedName>
</protein>
<dbReference type="AlphaFoldDB" id="A0A7R7DPY3"/>
<dbReference type="Gene3D" id="3.30.565.10">
    <property type="entry name" value="Histidine kinase-like ATPase, C-terminal domain"/>
    <property type="match status" value="1"/>
</dbReference>
<keyword evidence="10" id="KW-1133">Transmembrane helix</keyword>
<dbReference type="Pfam" id="PF02518">
    <property type="entry name" value="HATPase_c"/>
    <property type="match status" value="1"/>
</dbReference>
<dbReference type="GO" id="GO:0000155">
    <property type="term" value="F:phosphorelay sensor kinase activity"/>
    <property type="evidence" value="ECO:0007669"/>
    <property type="project" value="InterPro"/>
</dbReference>
<dbReference type="KEGG" id="atl:Athai_29980"/>
<feature type="transmembrane region" description="Helical" evidence="10">
    <location>
        <begin position="101"/>
        <end position="122"/>
    </location>
</feature>
<keyword evidence="14" id="KW-1185">Reference proteome</keyword>
<dbReference type="EC" id="2.7.13.3" evidence="2"/>
<dbReference type="Gene3D" id="1.20.5.1930">
    <property type="match status" value="1"/>
</dbReference>
<keyword evidence="4" id="KW-0808">Transferase</keyword>
<name>A0A7R7DPY3_9ACTN</name>
<evidence type="ECO:0000313" key="14">
    <source>
        <dbReference type="Proteomes" id="UP000611640"/>
    </source>
</evidence>
<evidence type="ECO:0000256" key="1">
    <source>
        <dbReference type="ARBA" id="ARBA00000085"/>
    </source>
</evidence>
<dbReference type="RefSeq" id="WP_203962021.1">
    <property type="nucleotide sequence ID" value="NZ_AP023355.1"/>
</dbReference>
<evidence type="ECO:0000256" key="9">
    <source>
        <dbReference type="SAM" id="MobiDB-lite"/>
    </source>
</evidence>
<keyword evidence="10" id="KW-0472">Membrane</keyword>
<feature type="transmembrane region" description="Helical" evidence="10">
    <location>
        <begin position="38"/>
        <end position="57"/>
    </location>
</feature>
<evidence type="ECO:0000256" key="6">
    <source>
        <dbReference type="ARBA" id="ARBA00022777"/>
    </source>
</evidence>
<dbReference type="PANTHER" id="PTHR24421">
    <property type="entry name" value="NITRATE/NITRITE SENSOR PROTEIN NARX-RELATED"/>
    <property type="match status" value="1"/>
</dbReference>
<keyword evidence="10" id="KW-0812">Transmembrane</keyword>
<dbReference type="GO" id="GO:0016020">
    <property type="term" value="C:membrane"/>
    <property type="evidence" value="ECO:0007669"/>
    <property type="project" value="InterPro"/>
</dbReference>
<keyword evidence="5" id="KW-0547">Nucleotide-binding</keyword>
<dbReference type="Proteomes" id="UP000611640">
    <property type="component" value="Chromosome"/>
</dbReference>
<feature type="region of interest" description="Disordered" evidence="9">
    <location>
        <begin position="388"/>
        <end position="413"/>
    </location>
</feature>
<reference evidence="13 14" key="1">
    <citation type="submission" date="2020-08" db="EMBL/GenBank/DDBJ databases">
        <title>Whole genome shotgun sequence of Actinocatenispora thailandica NBRC 105041.</title>
        <authorList>
            <person name="Komaki H."/>
            <person name="Tamura T."/>
        </authorList>
    </citation>
    <scope>NUCLEOTIDE SEQUENCE [LARGE SCALE GENOMIC DNA]</scope>
    <source>
        <strain evidence="13 14">NBRC 105041</strain>
    </source>
</reference>
<evidence type="ECO:0000256" key="4">
    <source>
        <dbReference type="ARBA" id="ARBA00022679"/>
    </source>
</evidence>
<evidence type="ECO:0000259" key="11">
    <source>
        <dbReference type="Pfam" id="PF02518"/>
    </source>
</evidence>
<accession>A0A7R7DPY3</accession>
<keyword evidence="6" id="KW-0418">Kinase</keyword>
<feature type="transmembrane region" description="Helical" evidence="10">
    <location>
        <begin position="64"/>
        <end position="89"/>
    </location>
</feature>
<organism evidence="13 14">
    <name type="scientific">Actinocatenispora thailandica</name>
    <dbReference type="NCBI Taxonomy" id="227318"/>
    <lineage>
        <taxon>Bacteria</taxon>
        <taxon>Bacillati</taxon>
        <taxon>Actinomycetota</taxon>
        <taxon>Actinomycetes</taxon>
        <taxon>Micromonosporales</taxon>
        <taxon>Micromonosporaceae</taxon>
        <taxon>Actinocatenispora</taxon>
    </lineage>
</organism>
<dbReference type="GO" id="GO:0005524">
    <property type="term" value="F:ATP binding"/>
    <property type="evidence" value="ECO:0007669"/>
    <property type="project" value="UniProtKB-KW"/>
</dbReference>
<dbReference type="InterPro" id="IPR036890">
    <property type="entry name" value="HATPase_C_sf"/>
</dbReference>
<evidence type="ECO:0000256" key="3">
    <source>
        <dbReference type="ARBA" id="ARBA00022553"/>
    </source>
</evidence>
<keyword evidence="7" id="KW-0067">ATP-binding</keyword>
<dbReference type="PANTHER" id="PTHR24421:SF10">
    <property type="entry name" value="NITRATE_NITRITE SENSOR PROTEIN NARQ"/>
    <property type="match status" value="1"/>
</dbReference>
<evidence type="ECO:0000256" key="10">
    <source>
        <dbReference type="SAM" id="Phobius"/>
    </source>
</evidence>
<evidence type="ECO:0000259" key="12">
    <source>
        <dbReference type="Pfam" id="PF07730"/>
    </source>
</evidence>
<evidence type="ECO:0000256" key="8">
    <source>
        <dbReference type="ARBA" id="ARBA00023012"/>
    </source>
</evidence>
<evidence type="ECO:0000256" key="5">
    <source>
        <dbReference type="ARBA" id="ARBA00022741"/>
    </source>
</evidence>
<evidence type="ECO:0000313" key="13">
    <source>
        <dbReference type="EMBL" id="BCJ35495.1"/>
    </source>
</evidence>
<feature type="domain" description="Signal transduction histidine kinase subgroup 3 dimerisation and phosphoacceptor" evidence="12">
    <location>
        <begin position="180"/>
        <end position="248"/>
    </location>
</feature>
<comment type="catalytic activity">
    <reaction evidence="1">
        <text>ATP + protein L-histidine = ADP + protein N-phospho-L-histidine.</text>
        <dbReference type="EC" id="2.7.13.3"/>
    </reaction>
</comment>
<dbReference type="CDD" id="cd16917">
    <property type="entry name" value="HATPase_UhpB-NarQ-NarX-like"/>
    <property type="match status" value="1"/>
</dbReference>
<keyword evidence="8" id="KW-0902">Two-component regulatory system</keyword>
<feature type="compositionally biased region" description="Low complexity" evidence="9">
    <location>
        <begin position="335"/>
        <end position="348"/>
    </location>
</feature>
<dbReference type="InterPro" id="IPR011712">
    <property type="entry name" value="Sig_transdc_His_kin_sub3_dim/P"/>
</dbReference>
<feature type="transmembrane region" description="Helical" evidence="10">
    <location>
        <begin position="129"/>
        <end position="154"/>
    </location>
</feature>
<feature type="compositionally biased region" description="Low complexity" evidence="9">
    <location>
        <begin position="388"/>
        <end position="399"/>
    </location>
</feature>
<dbReference type="SUPFAM" id="SSF55874">
    <property type="entry name" value="ATPase domain of HSP90 chaperone/DNA topoisomerase II/histidine kinase"/>
    <property type="match status" value="1"/>
</dbReference>